<evidence type="ECO:0000313" key="4">
    <source>
        <dbReference type="Proteomes" id="UP000199642"/>
    </source>
</evidence>
<dbReference type="Gene3D" id="3.60.15.10">
    <property type="entry name" value="Ribonuclease Z/Hydroxyacylglutathione hydrolase-like"/>
    <property type="match status" value="1"/>
</dbReference>
<evidence type="ECO:0000256" key="1">
    <source>
        <dbReference type="ARBA" id="ARBA00022801"/>
    </source>
</evidence>
<dbReference type="AlphaFoldDB" id="A0A1I2Q4U2"/>
<name>A0A1I2Q4U2_9BACT</name>
<reference evidence="4" key="1">
    <citation type="submission" date="2016-10" db="EMBL/GenBank/DDBJ databases">
        <authorList>
            <person name="Varghese N."/>
            <person name="Submissions S."/>
        </authorList>
    </citation>
    <scope>NUCLEOTIDE SEQUENCE [LARGE SCALE GENOMIC DNA]</scope>
    <source>
        <strain evidence="4">DSM 19315</strain>
    </source>
</reference>
<dbReference type="InterPro" id="IPR050114">
    <property type="entry name" value="UPF0173_UPF0282_UlaG_hydrolase"/>
</dbReference>
<keyword evidence="1" id="KW-0378">Hydrolase</keyword>
<dbReference type="PANTHER" id="PTHR43546">
    <property type="entry name" value="UPF0173 METAL-DEPENDENT HYDROLASE MJ1163-RELATED"/>
    <property type="match status" value="1"/>
</dbReference>
<gene>
    <name evidence="3" type="ORF">SAMN04487988_102112</name>
</gene>
<accession>A0A1I2Q4U2</accession>
<evidence type="ECO:0000259" key="2">
    <source>
        <dbReference type="Pfam" id="PF12706"/>
    </source>
</evidence>
<dbReference type="GO" id="GO:0016787">
    <property type="term" value="F:hydrolase activity"/>
    <property type="evidence" value="ECO:0007669"/>
    <property type="project" value="UniProtKB-KW"/>
</dbReference>
<dbReference type="SUPFAM" id="SSF56281">
    <property type="entry name" value="Metallo-hydrolase/oxidoreductase"/>
    <property type="match status" value="1"/>
</dbReference>
<dbReference type="EMBL" id="FOPC01000002">
    <property type="protein sequence ID" value="SFG23318.1"/>
    <property type="molecule type" value="Genomic_DNA"/>
</dbReference>
<dbReference type="PANTHER" id="PTHR43546:SF9">
    <property type="entry name" value="L-ASCORBATE-6-PHOSPHATE LACTONASE ULAG-RELATED"/>
    <property type="match status" value="1"/>
</dbReference>
<dbReference type="InterPro" id="IPR001279">
    <property type="entry name" value="Metallo-B-lactamas"/>
</dbReference>
<feature type="domain" description="Metallo-beta-lactamase" evidence="2">
    <location>
        <begin position="9"/>
        <end position="212"/>
    </location>
</feature>
<dbReference type="Proteomes" id="UP000199642">
    <property type="component" value="Unassembled WGS sequence"/>
</dbReference>
<proteinExistence type="predicted"/>
<dbReference type="Pfam" id="PF12706">
    <property type="entry name" value="Lactamase_B_2"/>
    <property type="match status" value="1"/>
</dbReference>
<organism evidence="3 4">
    <name type="scientific">Algoriphagus hitonicola</name>
    <dbReference type="NCBI Taxonomy" id="435880"/>
    <lineage>
        <taxon>Bacteria</taxon>
        <taxon>Pseudomonadati</taxon>
        <taxon>Bacteroidota</taxon>
        <taxon>Cytophagia</taxon>
        <taxon>Cytophagales</taxon>
        <taxon>Cyclobacteriaceae</taxon>
        <taxon>Algoriphagus</taxon>
    </lineage>
</organism>
<evidence type="ECO:0000313" key="3">
    <source>
        <dbReference type="EMBL" id="SFG23318.1"/>
    </source>
</evidence>
<dbReference type="InterPro" id="IPR036866">
    <property type="entry name" value="RibonucZ/Hydroxyglut_hydro"/>
</dbReference>
<sequence>MKLSYGGQTFLIDPYFAEVFSEPSFGGNSKNPTSALPSSIDEIIEQVDYLFISHLHPDHFDSLAQQKLQKEIPVLCQPEDYHSILEMGFIHVIPLEEKINLGDTSIQKISGKHGFGKIADLMGPVSGLVFQNESEKTLYWLGDTIFEQNVKNTIDRFSPEILVCHAGGNKFFKSYDFLNLGLKEDTQPLIMDGVQLAELTQYTPESQIIVTHIDALDHETETRSSLLKMIEEKGINESRVYIPENGTILIF</sequence>
<dbReference type="STRING" id="435880.SAMN04487988_102112"/>
<protein>
    <submittedName>
        <fullName evidence="3">Beta-lactamase superfamily domain-containing protein</fullName>
    </submittedName>
</protein>
<keyword evidence="4" id="KW-1185">Reference proteome</keyword>